<organism evidence="3 4">
    <name type="scientific">Dothidotthia symphoricarpi CBS 119687</name>
    <dbReference type="NCBI Taxonomy" id="1392245"/>
    <lineage>
        <taxon>Eukaryota</taxon>
        <taxon>Fungi</taxon>
        <taxon>Dikarya</taxon>
        <taxon>Ascomycota</taxon>
        <taxon>Pezizomycotina</taxon>
        <taxon>Dothideomycetes</taxon>
        <taxon>Pleosporomycetidae</taxon>
        <taxon>Pleosporales</taxon>
        <taxon>Dothidotthiaceae</taxon>
        <taxon>Dothidotthia</taxon>
    </lineage>
</organism>
<keyword evidence="2" id="KW-0812">Transmembrane</keyword>
<accession>A0A6A6AM58</accession>
<keyword evidence="2" id="KW-1133">Transmembrane helix</keyword>
<protein>
    <submittedName>
        <fullName evidence="3">Uncharacterized protein</fullName>
    </submittedName>
</protein>
<dbReference type="EMBL" id="ML977502">
    <property type="protein sequence ID" value="KAF2131561.1"/>
    <property type="molecule type" value="Genomic_DNA"/>
</dbReference>
<feature type="region of interest" description="Disordered" evidence="1">
    <location>
        <begin position="273"/>
        <end position="303"/>
    </location>
</feature>
<evidence type="ECO:0000256" key="2">
    <source>
        <dbReference type="SAM" id="Phobius"/>
    </source>
</evidence>
<evidence type="ECO:0000313" key="4">
    <source>
        <dbReference type="Proteomes" id="UP000799771"/>
    </source>
</evidence>
<feature type="compositionally biased region" description="Polar residues" evidence="1">
    <location>
        <begin position="1"/>
        <end position="21"/>
    </location>
</feature>
<evidence type="ECO:0000313" key="3">
    <source>
        <dbReference type="EMBL" id="KAF2131561.1"/>
    </source>
</evidence>
<gene>
    <name evidence="3" type="ORF">P153DRAFT_429832</name>
</gene>
<keyword evidence="4" id="KW-1185">Reference proteome</keyword>
<dbReference type="OrthoDB" id="5412936at2759"/>
<dbReference type="GeneID" id="54413228"/>
<dbReference type="Proteomes" id="UP000799771">
    <property type="component" value="Unassembled WGS sequence"/>
</dbReference>
<sequence>MATTHSQWPASQPSPFSQHAHTPSLPKMYDIPDQLSPAQVEAMKILTHVLEKLKEPDSKYYARYGKWVERHQKLDDFCFRCVRPQVWTFLGGRWSLDGLKAIGGDLRFEGRGVYVNGVLGLDKRVRTYIGQASSLRQRFAQHLNFRYRRDNPSLHYLAIQKSIYNAFGTLALLPSPSMGNHTLPGMDSPDLLLNVIEMWMSLVFRSLPAQALEAWIPKGVDAGRIEGKEGEFGGLNIAVPLDQGGDQRDWIDLSECGDTLVLEYLGIGEKKAEAERKKRNDTPIANSEIKEEQDESTQTKKTDNVEEVFAERRRKYTELAKRRNRKKYAETLVSPVTVVAIGVAVVFGVMLLRSNGGPGLAPRGRLR</sequence>
<keyword evidence="2" id="KW-0472">Membrane</keyword>
<feature type="region of interest" description="Disordered" evidence="1">
    <location>
        <begin position="1"/>
        <end position="23"/>
    </location>
</feature>
<feature type="transmembrane region" description="Helical" evidence="2">
    <location>
        <begin position="331"/>
        <end position="352"/>
    </location>
</feature>
<name>A0A6A6AM58_9PLEO</name>
<proteinExistence type="predicted"/>
<dbReference type="RefSeq" id="XP_033525948.1">
    <property type="nucleotide sequence ID" value="XM_033672796.1"/>
</dbReference>
<reference evidence="3" key="1">
    <citation type="journal article" date="2020" name="Stud. Mycol.">
        <title>101 Dothideomycetes genomes: a test case for predicting lifestyles and emergence of pathogens.</title>
        <authorList>
            <person name="Haridas S."/>
            <person name="Albert R."/>
            <person name="Binder M."/>
            <person name="Bloem J."/>
            <person name="Labutti K."/>
            <person name="Salamov A."/>
            <person name="Andreopoulos B."/>
            <person name="Baker S."/>
            <person name="Barry K."/>
            <person name="Bills G."/>
            <person name="Bluhm B."/>
            <person name="Cannon C."/>
            <person name="Castanera R."/>
            <person name="Culley D."/>
            <person name="Daum C."/>
            <person name="Ezra D."/>
            <person name="Gonzalez J."/>
            <person name="Henrissat B."/>
            <person name="Kuo A."/>
            <person name="Liang C."/>
            <person name="Lipzen A."/>
            <person name="Lutzoni F."/>
            <person name="Magnuson J."/>
            <person name="Mondo S."/>
            <person name="Nolan M."/>
            <person name="Ohm R."/>
            <person name="Pangilinan J."/>
            <person name="Park H.-J."/>
            <person name="Ramirez L."/>
            <person name="Alfaro M."/>
            <person name="Sun H."/>
            <person name="Tritt A."/>
            <person name="Yoshinaga Y."/>
            <person name="Zwiers L.-H."/>
            <person name="Turgeon B."/>
            <person name="Goodwin S."/>
            <person name="Spatafora J."/>
            <person name="Crous P."/>
            <person name="Grigoriev I."/>
        </authorList>
    </citation>
    <scope>NUCLEOTIDE SEQUENCE</scope>
    <source>
        <strain evidence="3">CBS 119687</strain>
    </source>
</reference>
<evidence type="ECO:0000256" key="1">
    <source>
        <dbReference type="SAM" id="MobiDB-lite"/>
    </source>
</evidence>
<dbReference type="AlphaFoldDB" id="A0A6A6AM58"/>